<proteinExistence type="predicted"/>
<feature type="domain" description="Immunity protein 63" evidence="1">
    <location>
        <begin position="43"/>
        <end position="122"/>
    </location>
</feature>
<dbReference type="EMBL" id="JARVII010000061">
    <property type="protein sequence ID" value="MDG9700600.1"/>
    <property type="molecule type" value="Genomic_DNA"/>
</dbReference>
<dbReference type="AlphaFoldDB" id="A0AAW6RRT6"/>
<protein>
    <submittedName>
        <fullName evidence="2">Imm63 family immunity protein</fullName>
    </submittedName>
</protein>
<gene>
    <name evidence="2" type="ORF">QB898_12985</name>
</gene>
<dbReference type="Pfam" id="PF15599">
    <property type="entry name" value="Imm63"/>
    <property type="match status" value="1"/>
</dbReference>
<dbReference type="RefSeq" id="WP_279525287.1">
    <property type="nucleotide sequence ID" value="NZ_JARVII010000061.1"/>
</dbReference>
<keyword evidence="3" id="KW-1185">Reference proteome</keyword>
<comment type="caution">
    <text evidence="2">The sequence shown here is derived from an EMBL/GenBank/DDBJ whole genome shotgun (WGS) entry which is preliminary data.</text>
</comment>
<sequence>MNIDQIRQQIKAYGAMIDAPPQMLTVFDQPQGDGTPFVVVEEDDYRYIVEERGMIFEERKTKDVNLLMYWLMNIIIFKMACCYELANRESQRDPRRIIFAKELELFGIINKSWHQLKKSELDEILKNNPFDDEAMKRRLMR</sequence>
<dbReference type="InterPro" id="IPR028952">
    <property type="entry name" value="Imm63"/>
</dbReference>
<reference evidence="2 3" key="1">
    <citation type="submission" date="2023-04" db="EMBL/GenBank/DDBJ databases">
        <title>Ottowia paracancer sp. nov., isolated from human stomach.</title>
        <authorList>
            <person name="Song Y."/>
        </authorList>
    </citation>
    <scope>NUCLEOTIDE SEQUENCE [LARGE SCALE GENOMIC DNA]</scope>
    <source>
        <strain evidence="2 3">10c7w1</strain>
    </source>
</reference>
<organism evidence="2 3">
    <name type="scientific">Ottowia cancrivicina</name>
    <dbReference type="NCBI Taxonomy" id="3040346"/>
    <lineage>
        <taxon>Bacteria</taxon>
        <taxon>Pseudomonadati</taxon>
        <taxon>Pseudomonadota</taxon>
        <taxon>Betaproteobacteria</taxon>
        <taxon>Burkholderiales</taxon>
        <taxon>Comamonadaceae</taxon>
        <taxon>Ottowia</taxon>
    </lineage>
</organism>
<evidence type="ECO:0000259" key="1">
    <source>
        <dbReference type="Pfam" id="PF15599"/>
    </source>
</evidence>
<name>A0AAW6RRT6_9BURK</name>
<evidence type="ECO:0000313" key="3">
    <source>
        <dbReference type="Proteomes" id="UP001237156"/>
    </source>
</evidence>
<evidence type="ECO:0000313" key="2">
    <source>
        <dbReference type="EMBL" id="MDG9700600.1"/>
    </source>
</evidence>
<dbReference type="Proteomes" id="UP001237156">
    <property type="component" value="Unassembled WGS sequence"/>
</dbReference>
<accession>A0AAW6RRT6</accession>